<comment type="caution">
    <text evidence="1">The sequence shown here is derived from an EMBL/GenBank/DDBJ whole genome shotgun (WGS) entry which is preliminary data.</text>
</comment>
<dbReference type="OrthoDB" id="5405453at2759"/>
<evidence type="ECO:0000313" key="1">
    <source>
        <dbReference type="EMBL" id="RKF77811.1"/>
    </source>
</evidence>
<dbReference type="Proteomes" id="UP000285405">
    <property type="component" value="Unassembled WGS sequence"/>
</dbReference>
<gene>
    <name evidence="1" type="ORF">GcC1_060049</name>
</gene>
<organism evidence="1 2">
    <name type="scientific">Golovinomyces cichoracearum</name>
    <dbReference type="NCBI Taxonomy" id="62708"/>
    <lineage>
        <taxon>Eukaryota</taxon>
        <taxon>Fungi</taxon>
        <taxon>Dikarya</taxon>
        <taxon>Ascomycota</taxon>
        <taxon>Pezizomycotina</taxon>
        <taxon>Leotiomycetes</taxon>
        <taxon>Erysiphales</taxon>
        <taxon>Erysiphaceae</taxon>
        <taxon>Golovinomyces</taxon>
    </lineage>
</organism>
<name>A0A420ITE9_9PEZI</name>
<sequence length="59" mass="6694">MGKSTQQIAALIKVSHYQVRYALKRDAISPKRRSGRPSVLSETQVDKLEEFICFPKETG</sequence>
<reference evidence="1 2" key="1">
    <citation type="journal article" date="2018" name="BMC Genomics">
        <title>Comparative genome analyses reveal sequence features reflecting distinct modes of host-adaptation between dicot and monocot powdery mildew.</title>
        <authorList>
            <person name="Wu Y."/>
            <person name="Ma X."/>
            <person name="Pan Z."/>
            <person name="Kale S.D."/>
            <person name="Song Y."/>
            <person name="King H."/>
            <person name="Zhang Q."/>
            <person name="Presley C."/>
            <person name="Deng X."/>
            <person name="Wei C.I."/>
            <person name="Xiao S."/>
        </authorList>
    </citation>
    <scope>NUCLEOTIDE SEQUENCE [LARGE SCALE GENOMIC DNA]</scope>
    <source>
        <strain evidence="1">UCSC1</strain>
    </source>
</reference>
<accession>A0A420ITE9</accession>
<evidence type="ECO:0000313" key="2">
    <source>
        <dbReference type="Proteomes" id="UP000285405"/>
    </source>
</evidence>
<proteinExistence type="predicted"/>
<protein>
    <submittedName>
        <fullName evidence="1">Uncharacterized protein</fullName>
    </submittedName>
</protein>
<dbReference type="EMBL" id="MCBR01006081">
    <property type="protein sequence ID" value="RKF77811.1"/>
    <property type="molecule type" value="Genomic_DNA"/>
</dbReference>
<dbReference type="AlphaFoldDB" id="A0A420ITE9"/>